<dbReference type="Gene3D" id="3.90.1720.10">
    <property type="entry name" value="endopeptidase domain like (from Nostoc punctiforme)"/>
    <property type="match status" value="1"/>
</dbReference>
<dbReference type="OrthoDB" id="3765294at2"/>
<feature type="transmembrane region" description="Helical" evidence="2">
    <location>
        <begin position="586"/>
        <end position="608"/>
    </location>
</feature>
<protein>
    <submittedName>
        <fullName evidence="4">CHAP domain-containing protein</fullName>
    </submittedName>
</protein>
<evidence type="ECO:0000259" key="3">
    <source>
        <dbReference type="Pfam" id="PF10145"/>
    </source>
</evidence>
<dbReference type="RefSeq" id="WP_161105881.1">
    <property type="nucleotide sequence ID" value="NZ_JBHLYI010000011.1"/>
</dbReference>
<evidence type="ECO:0000256" key="1">
    <source>
        <dbReference type="SAM" id="MobiDB-lite"/>
    </source>
</evidence>
<keyword evidence="2" id="KW-0812">Transmembrane</keyword>
<evidence type="ECO:0000256" key="2">
    <source>
        <dbReference type="SAM" id="Phobius"/>
    </source>
</evidence>
<keyword evidence="2" id="KW-1133">Transmembrane helix</keyword>
<reference evidence="4 5" key="1">
    <citation type="submission" date="2019-12" db="EMBL/GenBank/DDBJ databases">
        <title>Nocardia macrotermitis sp. nov. and Nocardia aurantia sp. nov., isolated from the gut of the fungus growing-termite Macrotermes natalensis.</title>
        <authorList>
            <person name="Christine B."/>
            <person name="Rene B."/>
        </authorList>
    </citation>
    <scope>NUCLEOTIDE SEQUENCE [LARGE SCALE GENOMIC DNA]</scope>
    <source>
        <strain evidence="4 5">DSM 102126</strain>
    </source>
</reference>
<dbReference type="EMBL" id="WUTW01000008">
    <property type="protein sequence ID" value="MXQ67695.1"/>
    <property type="molecule type" value="Genomic_DNA"/>
</dbReference>
<feature type="domain" description="Phage tail tape measure protein" evidence="3">
    <location>
        <begin position="130"/>
        <end position="328"/>
    </location>
</feature>
<gene>
    <name evidence="4" type="ORF">GQ466_27120</name>
</gene>
<dbReference type="InterPro" id="IPR010090">
    <property type="entry name" value="Phage_tape_meas"/>
</dbReference>
<dbReference type="Proteomes" id="UP000431901">
    <property type="component" value="Unassembled WGS sequence"/>
</dbReference>
<feature type="compositionally biased region" description="Low complexity" evidence="1">
    <location>
        <begin position="1165"/>
        <end position="1180"/>
    </location>
</feature>
<feature type="transmembrane region" description="Helical" evidence="2">
    <location>
        <begin position="629"/>
        <end position="648"/>
    </location>
</feature>
<dbReference type="Pfam" id="PF10145">
    <property type="entry name" value="PhageMin_Tail"/>
    <property type="match status" value="1"/>
</dbReference>
<dbReference type="AlphaFoldDB" id="A0A6I4WHC2"/>
<evidence type="ECO:0000313" key="4">
    <source>
        <dbReference type="EMBL" id="MXQ67695.1"/>
    </source>
</evidence>
<keyword evidence="2" id="KW-0472">Membrane</keyword>
<accession>A0A6I4WHC2</accession>
<feature type="transmembrane region" description="Helical" evidence="2">
    <location>
        <begin position="691"/>
        <end position="711"/>
    </location>
</feature>
<proteinExistence type="predicted"/>
<keyword evidence="5" id="KW-1185">Reference proteome</keyword>
<feature type="region of interest" description="Disordered" evidence="1">
    <location>
        <begin position="1165"/>
        <end position="1185"/>
    </location>
</feature>
<organism evidence="4 5">
    <name type="scientific">Actinomadura rayongensis</name>
    <dbReference type="NCBI Taxonomy" id="1429076"/>
    <lineage>
        <taxon>Bacteria</taxon>
        <taxon>Bacillati</taxon>
        <taxon>Actinomycetota</taxon>
        <taxon>Actinomycetes</taxon>
        <taxon>Streptosporangiales</taxon>
        <taxon>Thermomonosporaceae</taxon>
        <taxon>Actinomadura</taxon>
    </lineage>
</organism>
<feature type="compositionally biased region" description="Low complexity" evidence="1">
    <location>
        <begin position="32"/>
        <end position="42"/>
    </location>
</feature>
<evidence type="ECO:0000313" key="5">
    <source>
        <dbReference type="Proteomes" id="UP000431901"/>
    </source>
</evidence>
<comment type="caution">
    <text evidence="4">The sequence shown here is derived from an EMBL/GenBank/DDBJ whole genome shotgun (WGS) entry which is preliminary data.</text>
</comment>
<sequence length="1220" mass="124600">MANPIGAVYLAVLPDLAGFGRETARQLGAPVRQAAAQAGRQASDTLGREGTRAGQTFGSKVSGAARSGLGKLRTVGTAAGAAAGAALAAGVSSALDVQDARATMQAQLGLTRKDAAAAGKAAGSLYAHAYGSSMQEVNGAVTSVIRNMDGMRGASAGALEQTTGRALTLARVMDADVGDVTRSVSQLMRTGLARSAGEAFDLITRGAQAGVDKSGDLLDTVNEYSVQWKKLGLTGPAAMGLLSQAIKAGARDSDVAADALKEFSIRAVDGSKTSAAGFAALGLDARQMTATFAKGGPAAAAGLETVLTRLRAVKDPADRSAAAVALFGTQAEDLGASLLAMDPGKAIAALGTLQGATDQAGRALGETSQARFTAFKRGLQQSVTDAIVNDGLPALSQLQKAGSSLGISPSGLVAAGAAVAGLAVGAKTVAATYGAARTVVSATSTVVSGAGAAWDTLRLRALYAGDAARKGGTMVRAAGTSVAGAGRAVWSTTTSLAAMTAGWVRSGAAATTSAAKQGGAWIANTTRAAWSAAASLGAMAAGYARAGIAATTSAARQLAAAAAAGAVRLAVISWTAAQWLLNAALAANPVGLVVLALVALGAVFVVLWKRSETFRSIVLGAWSAIKAGTDAIWNGGVKAVLLAVWQVISTVARIYIAIYKAIFLAAWWAIKNGAVLAWNVIKAVLTGMWKSISAVARFYIAIYSAIFSAAWKAIKWAASTAWGGIKAVIGGTLNAIRAGFDTSVTAIKRIWGGLKKVAADPVRFVAQTVYQGGIKRVWDALATKVGLPKLPDAPKFATGGVLGGYTPGHDSVMALLSPGEGILRPEAVRYLGAGWVHGINKAARQGQLGGPSRFAGGGIVGTIGHAVGGFIHEGEDLFTRGLVAAARAALNPIVRASESSPLSRTGWGQLITRVPRTAVDGVLGFFAKHESAWMNKLGPGNVVKVAVSQIGQGDRPGTENSNKYNDFWNYGPGTAWCANFVSWVLNKAGAGGRYPGYPSAAVAVYSGAMRKVPRDQARPGDLGFYEGAGRSHINIIERNDHGSLITIGGNEGHYVRRARRNDQSSVGRPKYARGGVVPLAEAASVFGKRDEDRRDRRDPLASLYRQIGPRTAALVSRALSAVRPMATGGIVTRPTLALVGEAGAELVAPLRGGTGDAARALAALPRPGARTPGSSSAGRSAPPPEIRVFIGDRELTDIVRVEIDAADDELSRQLYTRGVA</sequence>
<feature type="region of interest" description="Disordered" evidence="1">
    <location>
        <begin position="30"/>
        <end position="59"/>
    </location>
</feature>
<name>A0A6I4WHC2_9ACTN</name>